<dbReference type="EMBL" id="FUEG01000005">
    <property type="protein sequence ID" value="SJL05000.1"/>
    <property type="molecule type" value="Genomic_DNA"/>
</dbReference>
<dbReference type="Proteomes" id="UP000219338">
    <property type="component" value="Unassembled WGS sequence"/>
</dbReference>
<keyword evidence="1" id="KW-1133">Transmembrane helix</keyword>
<keyword evidence="3" id="KW-1185">Reference proteome</keyword>
<evidence type="ECO:0000256" key="1">
    <source>
        <dbReference type="SAM" id="Phobius"/>
    </source>
</evidence>
<gene>
    <name evidence="2" type="ORF">ARMOST_08371</name>
</gene>
<feature type="transmembrane region" description="Helical" evidence="1">
    <location>
        <begin position="74"/>
        <end position="95"/>
    </location>
</feature>
<protein>
    <recommendedName>
        <fullName evidence="4">Ubiquitin 3 binding protein But2 C-terminal domain-containing protein</fullName>
    </recommendedName>
</protein>
<name>A0A284R8F3_ARMOS</name>
<evidence type="ECO:0000313" key="3">
    <source>
        <dbReference type="Proteomes" id="UP000219338"/>
    </source>
</evidence>
<dbReference type="STRING" id="47428.A0A284R8F3"/>
<reference evidence="3" key="1">
    <citation type="journal article" date="2017" name="Nat. Ecol. Evol.">
        <title>Genome expansion and lineage-specific genetic innovations in the forest pathogenic fungi Armillaria.</title>
        <authorList>
            <person name="Sipos G."/>
            <person name="Prasanna A.N."/>
            <person name="Walter M.C."/>
            <person name="O'Connor E."/>
            <person name="Balint B."/>
            <person name="Krizsan K."/>
            <person name="Kiss B."/>
            <person name="Hess J."/>
            <person name="Varga T."/>
            <person name="Slot J."/>
            <person name="Riley R."/>
            <person name="Boka B."/>
            <person name="Rigling D."/>
            <person name="Barry K."/>
            <person name="Lee J."/>
            <person name="Mihaltcheva S."/>
            <person name="LaButti K."/>
            <person name="Lipzen A."/>
            <person name="Waldron R."/>
            <person name="Moloney N.M."/>
            <person name="Sperisen C."/>
            <person name="Kredics L."/>
            <person name="Vagvoelgyi C."/>
            <person name="Patrignani A."/>
            <person name="Fitzpatrick D."/>
            <person name="Nagy I."/>
            <person name="Doyle S."/>
            <person name="Anderson J.B."/>
            <person name="Grigoriev I.V."/>
            <person name="Gueldener U."/>
            <person name="Muensterkoetter M."/>
            <person name="Nagy L.G."/>
        </authorList>
    </citation>
    <scope>NUCLEOTIDE SEQUENCE [LARGE SCALE GENOMIC DNA]</scope>
    <source>
        <strain evidence="3">C18/9</strain>
    </source>
</reference>
<dbReference type="OrthoDB" id="3350619at2759"/>
<evidence type="ECO:0000313" key="2">
    <source>
        <dbReference type="EMBL" id="SJL05000.1"/>
    </source>
</evidence>
<proteinExistence type="predicted"/>
<keyword evidence="1" id="KW-0812">Transmembrane</keyword>
<evidence type="ECO:0008006" key="4">
    <source>
        <dbReference type="Google" id="ProtNLM"/>
    </source>
</evidence>
<accession>A0A284R8F3</accession>
<sequence>MSISIDGEIEPLRWNPSLTNTKGSVMVLSSFGYSLLQRSSSSDELSTKDSDAISSPEPLCAHCQRPLSGSHSTLPFWAIVISLLSLSLNCIIFLVSSKLPGQSMDPMLSVTNENIHLLRRPTPFIGFDNITRPIPPVQRELINFPQVIQQVNKDRPGFVYDDDPLRYMSRRGLVSPEERRVQATDKVSTLAQFRAIDYGMERCEIHVRFPINTTTAASSGRPFLLSVNRLASRIPINTKKLSYANKPALVSTVAQIRVDPASAKEEMHWWQRFDCPWDELFTFELACFDMERLGDGAEDCRVEWWQNREGEDPRSAIYVRQRSTGAQYWRDQLPDRLGDVLRKHAAEGTTDSPEYKDALADYPSVYTDTLGRKAGVLNGEWKDDRHPEFTMSKRLVDWCVIDVVHSVTYSTLRISAP</sequence>
<dbReference type="AlphaFoldDB" id="A0A284R8F3"/>
<keyword evidence="1" id="KW-0472">Membrane</keyword>
<organism evidence="2 3">
    <name type="scientific">Armillaria ostoyae</name>
    <name type="common">Armillaria root rot fungus</name>
    <dbReference type="NCBI Taxonomy" id="47428"/>
    <lineage>
        <taxon>Eukaryota</taxon>
        <taxon>Fungi</taxon>
        <taxon>Dikarya</taxon>
        <taxon>Basidiomycota</taxon>
        <taxon>Agaricomycotina</taxon>
        <taxon>Agaricomycetes</taxon>
        <taxon>Agaricomycetidae</taxon>
        <taxon>Agaricales</taxon>
        <taxon>Marasmiineae</taxon>
        <taxon>Physalacriaceae</taxon>
        <taxon>Armillaria</taxon>
    </lineage>
</organism>